<gene>
    <name evidence="3" type="ORF">SAMN02745217_02860</name>
</gene>
<feature type="domain" description="HTH cro/C1-type" evidence="2">
    <location>
        <begin position="10"/>
        <end position="64"/>
    </location>
</feature>
<organism evidence="3 4">
    <name type="scientific">Anaerocolumna xylanovorans DSM 12503</name>
    <dbReference type="NCBI Taxonomy" id="1121345"/>
    <lineage>
        <taxon>Bacteria</taxon>
        <taxon>Bacillati</taxon>
        <taxon>Bacillota</taxon>
        <taxon>Clostridia</taxon>
        <taxon>Lachnospirales</taxon>
        <taxon>Lachnospiraceae</taxon>
        <taxon>Anaerocolumna</taxon>
    </lineage>
</organism>
<dbReference type="STRING" id="1121345.SAMN02745217_02860"/>
<dbReference type="SMART" id="SM00530">
    <property type="entry name" value="HTH_XRE"/>
    <property type="match status" value="1"/>
</dbReference>
<accession>A0A1M7YDK7</accession>
<evidence type="ECO:0000313" key="3">
    <source>
        <dbReference type="EMBL" id="SHO50714.1"/>
    </source>
</evidence>
<dbReference type="EMBL" id="FRFD01000008">
    <property type="protein sequence ID" value="SHO50714.1"/>
    <property type="molecule type" value="Genomic_DNA"/>
</dbReference>
<dbReference type="SUPFAM" id="SSF47413">
    <property type="entry name" value="lambda repressor-like DNA-binding domains"/>
    <property type="match status" value="1"/>
</dbReference>
<dbReference type="Pfam" id="PF01381">
    <property type="entry name" value="HTH_3"/>
    <property type="match status" value="1"/>
</dbReference>
<reference evidence="3 4" key="1">
    <citation type="submission" date="2016-12" db="EMBL/GenBank/DDBJ databases">
        <authorList>
            <person name="Song W.-J."/>
            <person name="Kurnit D.M."/>
        </authorList>
    </citation>
    <scope>NUCLEOTIDE SEQUENCE [LARGE SCALE GENOMIC DNA]</scope>
    <source>
        <strain evidence="3 4">DSM 12503</strain>
    </source>
</reference>
<proteinExistence type="predicted"/>
<dbReference type="PANTHER" id="PTHR46558:SF14">
    <property type="entry name" value="HTH-TYPE TRANSCRIPTIONAL REGULATOR ANSR"/>
    <property type="match status" value="1"/>
</dbReference>
<keyword evidence="4" id="KW-1185">Reference proteome</keyword>
<protein>
    <submittedName>
        <fullName evidence="3">DNA-binding transcriptional regulator, XRE-family HTH domain</fullName>
    </submittedName>
</protein>
<dbReference type="Proteomes" id="UP000184612">
    <property type="component" value="Unassembled WGS sequence"/>
</dbReference>
<dbReference type="InterPro" id="IPR001387">
    <property type="entry name" value="Cro/C1-type_HTH"/>
</dbReference>
<evidence type="ECO:0000256" key="1">
    <source>
        <dbReference type="ARBA" id="ARBA00023125"/>
    </source>
</evidence>
<evidence type="ECO:0000259" key="2">
    <source>
        <dbReference type="PROSITE" id="PS50943"/>
    </source>
</evidence>
<dbReference type="AlphaFoldDB" id="A0A1M7YDK7"/>
<dbReference type="RefSeq" id="WP_073589520.1">
    <property type="nucleotide sequence ID" value="NZ_FRFD01000008.1"/>
</dbReference>
<dbReference type="PANTHER" id="PTHR46558">
    <property type="entry name" value="TRACRIPTIONAL REGULATORY PROTEIN-RELATED-RELATED"/>
    <property type="match status" value="1"/>
</dbReference>
<dbReference type="GO" id="GO:0003677">
    <property type="term" value="F:DNA binding"/>
    <property type="evidence" value="ECO:0007669"/>
    <property type="project" value="UniProtKB-KW"/>
</dbReference>
<dbReference type="PROSITE" id="PS50943">
    <property type="entry name" value="HTH_CROC1"/>
    <property type="match status" value="1"/>
</dbReference>
<dbReference type="InterPro" id="IPR010982">
    <property type="entry name" value="Lambda_DNA-bd_dom_sf"/>
</dbReference>
<dbReference type="OrthoDB" id="2222263at2"/>
<evidence type="ECO:0000313" key="4">
    <source>
        <dbReference type="Proteomes" id="UP000184612"/>
    </source>
</evidence>
<dbReference type="CDD" id="cd00093">
    <property type="entry name" value="HTH_XRE"/>
    <property type="match status" value="1"/>
</dbReference>
<sequence>MPELLLKDKLKELRTSRHYTQTKVACYLSMTRQGYAHYESGIRTPDYRTLLKLAKLYNVDIEVFINSNTIPIQEDIVYSSDIPQLVSPPGKPKIIQLSPEEKRLFVLFRKLNSLEKKQLLAYLENKVGKKK</sequence>
<keyword evidence="1 3" id="KW-0238">DNA-binding</keyword>
<dbReference type="Gene3D" id="1.10.260.40">
    <property type="entry name" value="lambda repressor-like DNA-binding domains"/>
    <property type="match status" value="1"/>
</dbReference>
<name>A0A1M7YDK7_9FIRM</name>